<evidence type="ECO:0000259" key="1">
    <source>
        <dbReference type="Pfam" id="PF14399"/>
    </source>
</evidence>
<evidence type="ECO:0008006" key="5">
    <source>
        <dbReference type="Google" id="ProtNLM"/>
    </source>
</evidence>
<dbReference type="SUPFAM" id="SSF54001">
    <property type="entry name" value="Cysteine proteinases"/>
    <property type="match status" value="1"/>
</dbReference>
<dbReference type="InterPro" id="IPR026935">
    <property type="entry name" value="BtrH_N"/>
</dbReference>
<dbReference type="InterPro" id="IPR038765">
    <property type="entry name" value="Papain-like_cys_pep_sf"/>
</dbReference>
<keyword evidence="4" id="KW-1185">Reference proteome</keyword>
<feature type="domain" description="Butirosin biosynthesis protein H N-terminal" evidence="1">
    <location>
        <begin position="15"/>
        <end position="160"/>
    </location>
</feature>
<sequence length="353" mass="40139">MRRMLPFDHHQLGLNCGSAPIRDVLEYYGLKFTESMCFGLGSGLVFVYHHSDPETCPDPAYWAPYWSVTGRGWQPYADLAHLLDIRLIVKRGQTAEDSWDEIRRLIDAGVPVIVDCDRKPLVPYFNQTWDLPPCVASYNFGGHKTIVVGYDDERATVAVVENMLPGVWEVPFEAFQASRSSAEYYPSENEWMYIEPLEPTVPLKDAIPFAIRKVVNRYHSRFWNGAIGLSGLRRFCEEFPHWPELLPPTKFQATVFMTDLQCNLLSGGGHHRKMYSRFLMECADLLGDERYVSLARHYAGLARTWNELNSLMLEGARAGEPRAVFEGERAKGLLQSILDGEAEAAERLEALLT</sequence>
<name>A0ABS4JVF6_9FIRM</name>
<dbReference type="Proteomes" id="UP001519289">
    <property type="component" value="Unassembled WGS sequence"/>
</dbReference>
<evidence type="ECO:0000259" key="2">
    <source>
        <dbReference type="Pfam" id="PF16169"/>
    </source>
</evidence>
<accession>A0ABS4JVF6</accession>
<evidence type="ECO:0000313" key="3">
    <source>
        <dbReference type="EMBL" id="MBP2018930.1"/>
    </source>
</evidence>
<dbReference type="RefSeq" id="WP_209467054.1">
    <property type="nucleotide sequence ID" value="NZ_JAGGLG010000019.1"/>
</dbReference>
<dbReference type="Pfam" id="PF16169">
    <property type="entry name" value="DUF4872"/>
    <property type="match status" value="1"/>
</dbReference>
<gene>
    <name evidence="3" type="ORF">J2Z79_002345</name>
</gene>
<organism evidence="3 4">
    <name type="scientific">Symbiobacterium terraclitae</name>
    <dbReference type="NCBI Taxonomy" id="557451"/>
    <lineage>
        <taxon>Bacteria</taxon>
        <taxon>Bacillati</taxon>
        <taxon>Bacillota</taxon>
        <taxon>Clostridia</taxon>
        <taxon>Eubacteriales</taxon>
        <taxon>Symbiobacteriaceae</taxon>
        <taxon>Symbiobacterium</taxon>
    </lineage>
</organism>
<proteinExistence type="predicted"/>
<evidence type="ECO:0000313" key="4">
    <source>
        <dbReference type="Proteomes" id="UP001519289"/>
    </source>
</evidence>
<comment type="caution">
    <text evidence="3">The sequence shown here is derived from an EMBL/GenBank/DDBJ whole genome shotgun (WGS) entry which is preliminary data.</text>
</comment>
<protein>
    <recommendedName>
        <fullName evidence="5">DUF4872 domain-containing protein</fullName>
    </recommendedName>
</protein>
<feature type="domain" description="DUF4872" evidence="2">
    <location>
        <begin position="175"/>
        <end position="348"/>
    </location>
</feature>
<reference evidence="3 4" key="1">
    <citation type="submission" date="2021-03" db="EMBL/GenBank/DDBJ databases">
        <title>Genomic Encyclopedia of Type Strains, Phase IV (KMG-IV): sequencing the most valuable type-strain genomes for metagenomic binning, comparative biology and taxonomic classification.</title>
        <authorList>
            <person name="Goeker M."/>
        </authorList>
    </citation>
    <scope>NUCLEOTIDE SEQUENCE [LARGE SCALE GENOMIC DNA]</scope>
    <source>
        <strain evidence="3 4">DSM 27138</strain>
    </source>
</reference>
<dbReference type="InterPro" id="IPR032369">
    <property type="entry name" value="DUF4872"/>
</dbReference>
<dbReference type="Gene3D" id="3.90.70.10">
    <property type="entry name" value="Cysteine proteinases"/>
    <property type="match status" value="1"/>
</dbReference>
<dbReference type="EMBL" id="JAGGLG010000019">
    <property type="protein sequence ID" value="MBP2018930.1"/>
    <property type="molecule type" value="Genomic_DNA"/>
</dbReference>
<dbReference type="Pfam" id="PF14399">
    <property type="entry name" value="BtrH_N"/>
    <property type="match status" value="1"/>
</dbReference>